<feature type="compositionally biased region" description="Low complexity" evidence="10">
    <location>
        <begin position="886"/>
        <end position="913"/>
    </location>
</feature>
<evidence type="ECO:0000256" key="3">
    <source>
        <dbReference type="ARBA" id="ARBA00012438"/>
    </source>
</evidence>
<dbReference type="PROSITE" id="PS50885">
    <property type="entry name" value="HAMP"/>
    <property type="match status" value="1"/>
</dbReference>
<dbReference type="InterPro" id="IPR036890">
    <property type="entry name" value="HATPase_C_sf"/>
</dbReference>
<dbReference type="Proteomes" id="UP001500575">
    <property type="component" value="Unassembled WGS sequence"/>
</dbReference>
<keyword evidence="4" id="KW-0597">Phosphoprotein</keyword>
<keyword evidence="15" id="KW-1185">Reference proteome</keyword>
<evidence type="ECO:0000256" key="11">
    <source>
        <dbReference type="SAM" id="Phobius"/>
    </source>
</evidence>
<feature type="region of interest" description="Disordered" evidence="10">
    <location>
        <begin position="976"/>
        <end position="1071"/>
    </location>
</feature>
<organism evidence="14 15">
    <name type="scientific">Nocardioides bigeumensis</name>
    <dbReference type="NCBI Taxonomy" id="433657"/>
    <lineage>
        <taxon>Bacteria</taxon>
        <taxon>Bacillati</taxon>
        <taxon>Actinomycetota</taxon>
        <taxon>Actinomycetes</taxon>
        <taxon>Propionibacteriales</taxon>
        <taxon>Nocardioidaceae</taxon>
        <taxon>Nocardioides</taxon>
    </lineage>
</organism>
<reference evidence="14 15" key="1">
    <citation type="journal article" date="2019" name="Int. J. Syst. Evol. Microbiol.">
        <title>The Global Catalogue of Microorganisms (GCM) 10K type strain sequencing project: providing services to taxonomists for standard genome sequencing and annotation.</title>
        <authorList>
            <consortium name="The Broad Institute Genomics Platform"/>
            <consortium name="The Broad Institute Genome Sequencing Center for Infectious Disease"/>
            <person name="Wu L."/>
            <person name="Ma J."/>
        </authorList>
    </citation>
    <scope>NUCLEOTIDE SEQUENCE [LARGE SCALE GENOMIC DNA]</scope>
    <source>
        <strain evidence="14 15">JCM 16021</strain>
    </source>
</reference>
<dbReference type="SMART" id="SM00387">
    <property type="entry name" value="HATPase_c"/>
    <property type="match status" value="1"/>
</dbReference>
<keyword evidence="5" id="KW-0808">Transferase</keyword>
<keyword evidence="11" id="KW-0472">Membrane</keyword>
<dbReference type="EMBL" id="BAAAQQ010000002">
    <property type="protein sequence ID" value="GAA2118350.1"/>
    <property type="molecule type" value="Genomic_DNA"/>
</dbReference>
<dbReference type="InterPro" id="IPR003660">
    <property type="entry name" value="HAMP_dom"/>
</dbReference>
<feature type="domain" description="HAMP" evidence="13">
    <location>
        <begin position="287"/>
        <end position="354"/>
    </location>
</feature>
<sequence length="1071" mass="112570">MAIPILLAAVFGGLRVRTELEQSANYAASASQVDVLGPAIDYLSAAEQAAVALLFKGASVEDRLTPEERDAEIKKVQDAAAALEQAGTNPDLTTAQRDQVTKILALSSQLRTNMGYVSLGQADSQVRTLHRNVSLLIGTIEAAQLEPNAKLQLLDHTVDGRRSLAMVQLDVAYNGTKSDVAKLASELGIENAALDRLGAVLGSTDPLVLQLTQQNNVHFGTIRDGGTDVGGEQAFAGYDTMTNNLLASIDKELAAEARDARTLAILNSAVTGAALLAALILVLLVSRWLLNPIRRVREGALLVATEKLPEAVRKIRGGGDPGEIEPIDVTTHEEMGQLARAVDDLHRQAVHLASGEAQLRSQVSEMFVTLSRRNTGLVNQQLALIEGLERDEEDPKRLENLFKLDHLASRMRRTAESLMVLADTPAAGSTADTLTVADALHAATAGVADYQRVQILSTPGDRIVPVAAGDVVHMITELLDNALAYSPPTAPVIVMTTTTITSTTIRITDSGLGIDHDAMSALNGVLKSGGEVNAETARRMGLLVVSRLAKRHGISVSLERTERGGVTATVVIPRNLLRRGDEGDDVEPRKPALPAAANATPYKRPVSAPEPGSEPELEPDLAPAAPAAAAVEVTPEVDPIEAAINAVIGLPQRRPGATGAGSLAATPAASGPSLLSRGSDTDRPGGDRPGADRPGGDRPGGGRPISERPGAERFFLGARKEPLAALEPGSDKVARPADDSPADDSPAGETSESSRDEGLVDLGLLSLEDVAEVEDLEDETGEEESEGAQIFALPSRSPFERPARDEHSTEHSTEHSMEDTTGDTPEEHVDDDDTEDAEEHVDDDTSDTEDAEDDREEAVAEAVAPDPVDDPSRQMWAAMGVDTGDEPVASEPVASEPVASEPVASEPVASEPAEPVPALPTRVPASSFLDASTPVEHNGGDDDTPLFRSLRSNWLTSGGEGEQPWVDPEIEAGWEAAQSVAESPAPLQLSESGLPVRRPGGRLVPGGVTTPTSKPVVRDPEAIRARLSAHRAGVARGRTASTPGSTGLDQAHDSGSEPTSHDTPQKEAGLV</sequence>
<evidence type="ECO:0000256" key="8">
    <source>
        <dbReference type="ARBA" id="ARBA00022989"/>
    </source>
</evidence>
<feature type="compositionally biased region" description="Acidic residues" evidence="10">
    <location>
        <begin position="769"/>
        <end position="786"/>
    </location>
</feature>
<feature type="compositionally biased region" description="Basic and acidic residues" evidence="10">
    <location>
        <begin position="729"/>
        <end position="738"/>
    </location>
</feature>
<dbReference type="PROSITE" id="PS50109">
    <property type="entry name" value="HIS_KIN"/>
    <property type="match status" value="1"/>
</dbReference>
<feature type="domain" description="Histidine kinase" evidence="12">
    <location>
        <begin position="471"/>
        <end position="576"/>
    </location>
</feature>
<dbReference type="InterPro" id="IPR003594">
    <property type="entry name" value="HATPase_dom"/>
</dbReference>
<feature type="compositionally biased region" description="Basic and acidic residues" evidence="10">
    <location>
        <begin position="679"/>
        <end position="696"/>
    </location>
</feature>
<evidence type="ECO:0000259" key="12">
    <source>
        <dbReference type="PROSITE" id="PS50109"/>
    </source>
</evidence>
<dbReference type="PANTHER" id="PTHR45436:SF5">
    <property type="entry name" value="SENSOR HISTIDINE KINASE TRCS"/>
    <property type="match status" value="1"/>
</dbReference>
<feature type="compositionally biased region" description="Basic and acidic residues" evidence="10">
    <location>
        <begin position="579"/>
        <end position="590"/>
    </location>
</feature>
<evidence type="ECO:0000256" key="2">
    <source>
        <dbReference type="ARBA" id="ARBA00004370"/>
    </source>
</evidence>
<comment type="subcellular location">
    <subcellularLocation>
        <location evidence="2">Membrane</location>
    </subcellularLocation>
</comment>
<evidence type="ECO:0000256" key="7">
    <source>
        <dbReference type="ARBA" id="ARBA00022777"/>
    </source>
</evidence>
<evidence type="ECO:0000256" key="10">
    <source>
        <dbReference type="SAM" id="MobiDB-lite"/>
    </source>
</evidence>
<feature type="compositionally biased region" description="Low complexity" evidence="10">
    <location>
        <begin position="993"/>
        <end position="1012"/>
    </location>
</feature>
<dbReference type="InterPro" id="IPR050428">
    <property type="entry name" value="TCS_sensor_his_kinase"/>
</dbReference>
<dbReference type="PANTHER" id="PTHR45436">
    <property type="entry name" value="SENSOR HISTIDINE KINASE YKOH"/>
    <property type="match status" value="1"/>
</dbReference>
<dbReference type="EC" id="2.7.13.3" evidence="3"/>
<feature type="region of interest" description="Disordered" evidence="10">
    <location>
        <begin position="657"/>
        <end position="946"/>
    </location>
</feature>
<comment type="caution">
    <text evidence="14">The sequence shown here is derived from an EMBL/GenBank/DDBJ whole genome shotgun (WGS) entry which is preliminary data.</text>
</comment>
<dbReference type="Gene3D" id="6.10.340.10">
    <property type="match status" value="1"/>
</dbReference>
<keyword evidence="8 11" id="KW-1133">Transmembrane helix</keyword>
<evidence type="ECO:0000256" key="1">
    <source>
        <dbReference type="ARBA" id="ARBA00000085"/>
    </source>
</evidence>
<keyword evidence="7" id="KW-0418">Kinase</keyword>
<dbReference type="Pfam" id="PF02518">
    <property type="entry name" value="HATPase_c"/>
    <property type="match status" value="1"/>
</dbReference>
<dbReference type="Gene3D" id="3.30.565.10">
    <property type="entry name" value="Histidine kinase-like ATPase, C-terminal domain"/>
    <property type="match status" value="1"/>
</dbReference>
<evidence type="ECO:0000256" key="5">
    <source>
        <dbReference type="ARBA" id="ARBA00022679"/>
    </source>
</evidence>
<evidence type="ECO:0000256" key="9">
    <source>
        <dbReference type="ARBA" id="ARBA00023012"/>
    </source>
</evidence>
<dbReference type="RefSeq" id="WP_344302555.1">
    <property type="nucleotide sequence ID" value="NZ_BAAAQQ010000002.1"/>
</dbReference>
<proteinExistence type="predicted"/>
<comment type="catalytic activity">
    <reaction evidence="1">
        <text>ATP + protein L-histidine = ADP + protein N-phospho-L-histidine.</text>
        <dbReference type="EC" id="2.7.13.3"/>
    </reaction>
</comment>
<accession>A0ABN2XYN8</accession>
<dbReference type="InterPro" id="IPR005467">
    <property type="entry name" value="His_kinase_dom"/>
</dbReference>
<keyword evidence="9" id="KW-0902">Two-component regulatory system</keyword>
<feature type="transmembrane region" description="Helical" evidence="11">
    <location>
        <begin position="269"/>
        <end position="290"/>
    </location>
</feature>
<evidence type="ECO:0000256" key="4">
    <source>
        <dbReference type="ARBA" id="ARBA00022553"/>
    </source>
</evidence>
<protein>
    <recommendedName>
        <fullName evidence="3">histidine kinase</fullName>
        <ecNumber evidence="3">2.7.13.3</ecNumber>
    </recommendedName>
</protein>
<feature type="compositionally biased region" description="Polar residues" evidence="10">
    <location>
        <begin position="1039"/>
        <end position="1048"/>
    </location>
</feature>
<feature type="compositionally biased region" description="Basic and acidic residues" evidence="10">
    <location>
        <begin position="798"/>
        <end position="818"/>
    </location>
</feature>
<keyword evidence="6 11" id="KW-0812">Transmembrane</keyword>
<name>A0ABN2XYN8_9ACTN</name>
<feature type="compositionally biased region" description="Acidic residues" evidence="10">
    <location>
        <begin position="828"/>
        <end position="856"/>
    </location>
</feature>
<feature type="compositionally biased region" description="Low complexity" evidence="10">
    <location>
        <begin position="620"/>
        <end position="630"/>
    </location>
</feature>
<feature type="region of interest" description="Disordered" evidence="10">
    <location>
        <begin position="579"/>
        <end position="630"/>
    </location>
</feature>
<feature type="compositionally biased region" description="Basic and acidic residues" evidence="10">
    <location>
        <begin position="1050"/>
        <end position="1065"/>
    </location>
</feature>
<evidence type="ECO:0000313" key="14">
    <source>
        <dbReference type="EMBL" id="GAA2118350.1"/>
    </source>
</evidence>
<evidence type="ECO:0000259" key="13">
    <source>
        <dbReference type="PROSITE" id="PS50885"/>
    </source>
</evidence>
<evidence type="ECO:0000313" key="15">
    <source>
        <dbReference type="Proteomes" id="UP001500575"/>
    </source>
</evidence>
<gene>
    <name evidence="14" type="ORF">GCM10009843_10180</name>
</gene>
<evidence type="ECO:0000256" key="6">
    <source>
        <dbReference type="ARBA" id="ARBA00022692"/>
    </source>
</evidence>
<dbReference type="SUPFAM" id="SSF55874">
    <property type="entry name" value="ATPase domain of HSP90 chaperone/DNA topoisomerase II/histidine kinase"/>
    <property type="match status" value="1"/>
</dbReference>